<feature type="region of interest" description="Disordered" evidence="2">
    <location>
        <begin position="52"/>
        <end position="81"/>
    </location>
</feature>
<feature type="coiled-coil region" evidence="1">
    <location>
        <begin position="269"/>
        <end position="320"/>
    </location>
</feature>
<protein>
    <recommendedName>
        <fullName evidence="5">Angiomotin C-terminal domain-containing protein</fullName>
    </recommendedName>
</protein>
<dbReference type="GO" id="GO:0031410">
    <property type="term" value="C:cytoplasmic vesicle"/>
    <property type="evidence" value="ECO:0007669"/>
    <property type="project" value="TreeGrafter"/>
</dbReference>
<evidence type="ECO:0000256" key="1">
    <source>
        <dbReference type="SAM" id="Coils"/>
    </source>
</evidence>
<feature type="compositionally biased region" description="Polar residues" evidence="2">
    <location>
        <begin position="143"/>
        <end position="152"/>
    </location>
</feature>
<feature type="region of interest" description="Disordered" evidence="2">
    <location>
        <begin position="667"/>
        <end position="687"/>
    </location>
</feature>
<dbReference type="AlphaFoldDB" id="A0A0C2G9K5"/>
<feature type="coiled-coil region" evidence="1">
    <location>
        <begin position="549"/>
        <end position="612"/>
    </location>
</feature>
<keyword evidence="4" id="KW-1185">Reference proteome</keyword>
<keyword evidence="1" id="KW-0175">Coiled coil</keyword>
<proteinExistence type="predicted"/>
<dbReference type="PANTHER" id="PTHR14826">
    <property type="entry name" value="ANGIOMOTIN"/>
    <property type="match status" value="1"/>
</dbReference>
<evidence type="ECO:0000256" key="2">
    <source>
        <dbReference type="SAM" id="MobiDB-lite"/>
    </source>
</evidence>
<accession>A0A0C2G9K5</accession>
<feature type="coiled-coil region" evidence="1">
    <location>
        <begin position="160"/>
        <end position="236"/>
    </location>
</feature>
<feature type="compositionally biased region" description="Basic and acidic residues" evidence="2">
    <location>
        <begin position="1"/>
        <end position="19"/>
    </location>
</feature>
<dbReference type="Proteomes" id="UP000054047">
    <property type="component" value="Unassembled WGS sequence"/>
</dbReference>
<evidence type="ECO:0000313" key="4">
    <source>
        <dbReference type="Proteomes" id="UP000054047"/>
    </source>
</evidence>
<dbReference type="OrthoDB" id="5974715at2759"/>
<feature type="compositionally biased region" description="Polar residues" evidence="2">
    <location>
        <begin position="52"/>
        <end position="77"/>
    </location>
</feature>
<feature type="region of interest" description="Disordered" evidence="2">
    <location>
        <begin position="1"/>
        <end position="39"/>
    </location>
</feature>
<feature type="coiled-coil region" evidence="1">
    <location>
        <begin position="433"/>
        <end position="474"/>
    </location>
</feature>
<dbReference type="GO" id="GO:0030036">
    <property type="term" value="P:actin cytoskeleton organization"/>
    <property type="evidence" value="ECO:0007669"/>
    <property type="project" value="TreeGrafter"/>
</dbReference>
<dbReference type="EMBL" id="KN737126">
    <property type="protein sequence ID" value="KIH55564.1"/>
    <property type="molecule type" value="Genomic_DNA"/>
</dbReference>
<dbReference type="GO" id="GO:0005886">
    <property type="term" value="C:plasma membrane"/>
    <property type="evidence" value="ECO:0007669"/>
    <property type="project" value="TreeGrafter"/>
</dbReference>
<evidence type="ECO:0000313" key="3">
    <source>
        <dbReference type="EMBL" id="KIH55564.1"/>
    </source>
</evidence>
<name>A0A0C2G9K5_9BILA</name>
<dbReference type="GO" id="GO:0005923">
    <property type="term" value="C:bicellular tight junction"/>
    <property type="evidence" value="ECO:0007669"/>
    <property type="project" value="TreeGrafter"/>
</dbReference>
<dbReference type="PANTHER" id="PTHR14826:SF14">
    <property type="entry name" value="ANGIOMOTIN_C DOMAIN-CONTAINING PROTEIN"/>
    <property type="match status" value="1"/>
</dbReference>
<gene>
    <name evidence="3" type="ORF">ANCDUO_14279</name>
</gene>
<evidence type="ECO:0008006" key="5">
    <source>
        <dbReference type="Google" id="ProtNLM"/>
    </source>
</evidence>
<reference evidence="3 4" key="1">
    <citation type="submission" date="2013-12" db="EMBL/GenBank/DDBJ databases">
        <title>Draft genome of the parsitic nematode Ancylostoma duodenale.</title>
        <authorList>
            <person name="Mitreva M."/>
        </authorList>
    </citation>
    <scope>NUCLEOTIDE SEQUENCE [LARGE SCALE GENOMIC DNA]</scope>
    <source>
        <strain evidence="3 4">Zhejiang</strain>
    </source>
</reference>
<feature type="compositionally biased region" description="Low complexity" evidence="2">
    <location>
        <begin position="670"/>
        <end position="680"/>
    </location>
</feature>
<feature type="region of interest" description="Disordered" evidence="2">
    <location>
        <begin position="131"/>
        <end position="152"/>
    </location>
</feature>
<dbReference type="InterPro" id="IPR051747">
    <property type="entry name" value="Angiomotin-like"/>
</dbReference>
<organism evidence="3 4">
    <name type="scientific">Ancylostoma duodenale</name>
    <dbReference type="NCBI Taxonomy" id="51022"/>
    <lineage>
        <taxon>Eukaryota</taxon>
        <taxon>Metazoa</taxon>
        <taxon>Ecdysozoa</taxon>
        <taxon>Nematoda</taxon>
        <taxon>Chromadorea</taxon>
        <taxon>Rhabditida</taxon>
        <taxon>Rhabditina</taxon>
        <taxon>Rhabditomorpha</taxon>
        <taxon>Strongyloidea</taxon>
        <taxon>Ancylostomatidae</taxon>
        <taxon>Ancylostomatinae</taxon>
        <taxon>Ancylostoma</taxon>
    </lineage>
</organism>
<sequence length="737" mass="84321">MESAERNSRGRSAELDGRRINAVSPMHLGESKMLQSDDGDRKLQMMLEKYQSQVKLQQQRAPSSTQTKTQSRNNINKIENHGVASVSVAPSPGRSHPMSHSQPCLIAISDKPPDYSASHVHQSVSQFPNRVSSGFGSCEQHEGQSNSNGIQRVPNNQKLIQSLREENLHLKREIEASKKKLVKLQQMEAAYERIEKDYENLLREKERQEGVEKSALVQMEMHLKRVISEKEALQDRLEQFSLPNAQAMEKVNQLNMMLAEIIPQNKELAAVKDRQRLELEAQNATLEEQRTHISMLEKALSNAQERLAKREKVCDELTLAAERANHLQRLLHETLLDKQARDETHAQERTQWEMDMTQLKMQLNKDFSQNGSLKRISRLAGDSGDETINRLKKTMYAKDERITQLERTIVELQSFLVLELFDFGFEDRQRLELEAQNATLEEQRTHISMLEKALSNAQERLAKREKVCDELTLAAERANHLQRLLHETLLDKQARDETHAQERTQWEMDMTQLKMQLNKDFSQNGSLKRISRLAGDSGDETINRLKKTMYAKDERITQLERTIVELQRRLHEETERKNCALGALNDNFESKIKQFEDEKAAKDRRIALLSEDRGKLGEILDVSAKERDDDAALGMHKMEEIRQKIQERKRKGRMCAAGGLIGMGVDHSRSSSGSLLPPGSHIRTSSGPFEQTILDSAALLSEISNPYANRPSVSSGYHNFFQAEKREGTDGDNVWNV</sequence>
<dbReference type="GO" id="GO:0030334">
    <property type="term" value="P:regulation of cell migration"/>
    <property type="evidence" value="ECO:0007669"/>
    <property type="project" value="TreeGrafter"/>
</dbReference>